<feature type="compositionally biased region" description="Low complexity" evidence="1">
    <location>
        <begin position="336"/>
        <end position="372"/>
    </location>
</feature>
<sequence length="899" mass="98721">MISTNSEKGMPLQLKQTNDMEPPNLTIEGKIKGLYVLIKHGSDKYKTVKLDVTNAGAVQWDIQFKIKFSGMMELLAFELRRRRLFFKCIPGPSRLLGTFQIEICQFQGQGGSIESYRELKSPLQSASILIRPFSIMPTSQRPGRNCGCELCPTDIHLPWTQVTNNCNGNLGRWFVSDCPFFRWSDPRLTDPWWTTSPPLGGDWVHHISQAPTLPPSQVPPSESSQSSPPPYPSQVPPSSQLAGWAPSTSSVPHAEWLSSPPTTSHPNVQLTSCAVPECNSVPNARCDNGRCQKHCAELGGCKSVYKHRQASRNSSSPSPPSSVPLTSELSHPDMSKPPSAMSKPSATSKPPSTASKPPSATSTAPKPLPATSDVVSISMPTTALAREPQFFSRLHADAAEKRRQNEAKRAACRDEVNQGLESTRQFNSTVILMGWVEDAVEPTPFEVQGAVINGNFTVNEHILQRAGIEGTHFHYYRHGMGRFVAAEAPHVFKVINGDQFKLDGHPIILLRHPSVKNCAGIDAILQPTFRAPTKDTLTQPGMLSQRHKDLSTKLAALTITESRKPLSTSSRHNQSKRYISSSPSPPHALPKKARITSRSPTTPLSTATTPLSTTTTPPFTTTTPPSTAITPPSTAPSSMVPPASSSTAPSSTASPSSSTAFSPTAPPSTAHKRARSVISISSSSPSPSPQQNTHRSQLPKTEPCSPRIFRASSDSSIISISSSSSPPSPRVKNEPSDDEIDELDEDDEIQKRIWPDQYHAKAIANFIAASAALPRGKGQKTTQALFIETFPDAEIRDKKGWPKSTYFKHRKWWMSAPVEVRQKYIDVGESDEGLYLRFMAEVPAPDAELKSARQRVKRQKKRQQSIVEEESPEEEDDVEEYVPQKRIDKWVRVLSDSDD</sequence>
<dbReference type="EMBL" id="ML179145">
    <property type="protein sequence ID" value="THU97982.1"/>
    <property type="molecule type" value="Genomic_DNA"/>
</dbReference>
<keyword evidence="3" id="KW-1185">Reference proteome</keyword>
<feature type="region of interest" description="Disordered" evidence="1">
    <location>
        <begin position="309"/>
        <end position="373"/>
    </location>
</feature>
<feature type="compositionally biased region" description="Low complexity" evidence="1">
    <location>
        <begin position="596"/>
        <end position="669"/>
    </location>
</feature>
<feature type="region of interest" description="Disordered" evidence="1">
    <location>
        <begin position="561"/>
        <end position="745"/>
    </location>
</feature>
<dbReference type="Proteomes" id="UP000297245">
    <property type="component" value="Unassembled WGS sequence"/>
</dbReference>
<feature type="compositionally biased region" description="Acidic residues" evidence="1">
    <location>
        <begin position="867"/>
        <end position="880"/>
    </location>
</feature>
<evidence type="ECO:0008006" key="4">
    <source>
        <dbReference type="Google" id="ProtNLM"/>
    </source>
</evidence>
<accession>A0A4S8M6R2</accession>
<feature type="compositionally biased region" description="Low complexity" evidence="1">
    <location>
        <begin position="676"/>
        <end position="685"/>
    </location>
</feature>
<dbReference type="AlphaFoldDB" id="A0A4S8M6R2"/>
<evidence type="ECO:0000256" key="1">
    <source>
        <dbReference type="SAM" id="MobiDB-lite"/>
    </source>
</evidence>
<evidence type="ECO:0000313" key="3">
    <source>
        <dbReference type="Proteomes" id="UP000297245"/>
    </source>
</evidence>
<gene>
    <name evidence="2" type="ORF">K435DRAFT_796073</name>
</gene>
<evidence type="ECO:0000313" key="2">
    <source>
        <dbReference type="EMBL" id="THU97982.1"/>
    </source>
</evidence>
<dbReference type="OrthoDB" id="2912221at2759"/>
<organism evidence="2 3">
    <name type="scientific">Dendrothele bispora (strain CBS 962.96)</name>
    <dbReference type="NCBI Taxonomy" id="1314807"/>
    <lineage>
        <taxon>Eukaryota</taxon>
        <taxon>Fungi</taxon>
        <taxon>Dikarya</taxon>
        <taxon>Basidiomycota</taxon>
        <taxon>Agaricomycotina</taxon>
        <taxon>Agaricomycetes</taxon>
        <taxon>Agaricomycetidae</taxon>
        <taxon>Agaricales</taxon>
        <taxon>Agaricales incertae sedis</taxon>
        <taxon>Dendrothele</taxon>
    </lineage>
</organism>
<feature type="compositionally biased region" description="Polar residues" evidence="1">
    <location>
        <begin position="565"/>
        <end position="582"/>
    </location>
</feature>
<feature type="compositionally biased region" description="Acidic residues" evidence="1">
    <location>
        <begin position="736"/>
        <end position="745"/>
    </location>
</feature>
<feature type="compositionally biased region" description="Polar residues" evidence="1">
    <location>
        <begin position="690"/>
        <end position="699"/>
    </location>
</feature>
<proteinExistence type="predicted"/>
<protein>
    <recommendedName>
        <fullName evidence="4">C2 domain-containing protein</fullName>
    </recommendedName>
</protein>
<feature type="compositionally biased region" description="Basic residues" evidence="1">
    <location>
        <begin position="852"/>
        <end position="863"/>
    </location>
</feature>
<feature type="region of interest" description="Disordered" evidence="1">
    <location>
        <begin position="203"/>
        <end position="265"/>
    </location>
</feature>
<reference evidence="2 3" key="1">
    <citation type="journal article" date="2019" name="Nat. Ecol. Evol.">
        <title>Megaphylogeny resolves global patterns of mushroom evolution.</title>
        <authorList>
            <person name="Varga T."/>
            <person name="Krizsan K."/>
            <person name="Foldi C."/>
            <person name="Dima B."/>
            <person name="Sanchez-Garcia M."/>
            <person name="Sanchez-Ramirez S."/>
            <person name="Szollosi G.J."/>
            <person name="Szarkandi J.G."/>
            <person name="Papp V."/>
            <person name="Albert L."/>
            <person name="Andreopoulos W."/>
            <person name="Angelini C."/>
            <person name="Antonin V."/>
            <person name="Barry K.W."/>
            <person name="Bougher N.L."/>
            <person name="Buchanan P."/>
            <person name="Buyck B."/>
            <person name="Bense V."/>
            <person name="Catcheside P."/>
            <person name="Chovatia M."/>
            <person name="Cooper J."/>
            <person name="Damon W."/>
            <person name="Desjardin D."/>
            <person name="Finy P."/>
            <person name="Geml J."/>
            <person name="Haridas S."/>
            <person name="Hughes K."/>
            <person name="Justo A."/>
            <person name="Karasinski D."/>
            <person name="Kautmanova I."/>
            <person name="Kiss B."/>
            <person name="Kocsube S."/>
            <person name="Kotiranta H."/>
            <person name="LaButti K.M."/>
            <person name="Lechner B.E."/>
            <person name="Liimatainen K."/>
            <person name="Lipzen A."/>
            <person name="Lukacs Z."/>
            <person name="Mihaltcheva S."/>
            <person name="Morgado L.N."/>
            <person name="Niskanen T."/>
            <person name="Noordeloos M.E."/>
            <person name="Ohm R.A."/>
            <person name="Ortiz-Santana B."/>
            <person name="Ovrebo C."/>
            <person name="Racz N."/>
            <person name="Riley R."/>
            <person name="Savchenko A."/>
            <person name="Shiryaev A."/>
            <person name="Soop K."/>
            <person name="Spirin V."/>
            <person name="Szebenyi C."/>
            <person name="Tomsovsky M."/>
            <person name="Tulloss R.E."/>
            <person name="Uehling J."/>
            <person name="Grigoriev I.V."/>
            <person name="Vagvolgyi C."/>
            <person name="Papp T."/>
            <person name="Martin F.M."/>
            <person name="Miettinen O."/>
            <person name="Hibbett D.S."/>
            <person name="Nagy L.G."/>
        </authorList>
    </citation>
    <scope>NUCLEOTIDE SEQUENCE [LARGE SCALE GENOMIC DNA]</scope>
    <source>
        <strain evidence="2 3">CBS 962.96</strain>
    </source>
</reference>
<feature type="region of interest" description="Disordered" evidence="1">
    <location>
        <begin position="849"/>
        <end position="881"/>
    </location>
</feature>
<feature type="compositionally biased region" description="Low complexity" evidence="1">
    <location>
        <begin position="712"/>
        <end position="725"/>
    </location>
</feature>
<name>A0A4S8M6R2_DENBC</name>